<accession>A0ABU7UYR9</accession>
<evidence type="ECO:0000313" key="3">
    <source>
        <dbReference type="EMBL" id="MEF2154759.1"/>
    </source>
</evidence>
<dbReference type="EMBL" id="JAZHBO010000001">
    <property type="protein sequence ID" value="MEF2154759.1"/>
    <property type="molecule type" value="Genomic_DNA"/>
</dbReference>
<evidence type="ECO:0000259" key="2">
    <source>
        <dbReference type="Pfam" id="PF13579"/>
    </source>
</evidence>
<dbReference type="Pfam" id="PF13692">
    <property type="entry name" value="Glyco_trans_1_4"/>
    <property type="match status" value="1"/>
</dbReference>
<proteinExistence type="predicted"/>
<name>A0ABU7UYR9_9GAMM</name>
<dbReference type="SUPFAM" id="SSF53756">
    <property type="entry name" value="UDP-Glycosyltransferase/glycogen phosphorylase"/>
    <property type="match status" value="1"/>
</dbReference>
<reference evidence="3 4" key="1">
    <citation type="submission" date="2024-01" db="EMBL/GenBank/DDBJ databases">
        <title>Novel species of the genus Luteimonas isolated from rivers.</title>
        <authorList>
            <person name="Lu H."/>
        </authorList>
    </citation>
    <scope>NUCLEOTIDE SEQUENCE [LARGE SCALE GENOMIC DNA]</scope>
    <source>
        <strain evidence="3 4">FXH3W</strain>
    </source>
</reference>
<dbReference type="Pfam" id="PF13579">
    <property type="entry name" value="Glyco_trans_4_4"/>
    <property type="match status" value="1"/>
</dbReference>
<evidence type="ECO:0000313" key="4">
    <source>
        <dbReference type="Proteomes" id="UP001356170"/>
    </source>
</evidence>
<dbReference type="RefSeq" id="WP_331702920.1">
    <property type="nucleotide sequence ID" value="NZ_JAZHBO010000001.1"/>
</dbReference>
<evidence type="ECO:0000256" key="1">
    <source>
        <dbReference type="ARBA" id="ARBA00022679"/>
    </source>
</evidence>
<sequence>MSSSSTGANARGTRKGTIVVVSEFVTSVNSTGYYWSQIVEKLRTSFGGVRVWTSQSIDEVNKRWGSEKTVRTATVLNPWHGEKALLPRILGEMYLAASFFVRLMLSVGKHDVVVSGTNPALLIPVIALLQKLRRFKWLLVVYDVFPENLGSAGLSRMPKTAGRLLKLVFDWAYRSATRVIVIGRDMEALVKQKGVSPGALVVRPNWAAPSDSRCGDDNANPARSISRNDQTVNFQFFGNMGRVQGIETLLAAIDLVRAPNASFEFIGAGAMAHLVKERAARAEVHPITYLGPRPMSESSSILSSCDVSIVSLADGMYGLGVPSKAYFALAENKPLLVIAHPDSEIALMVKEHNIGWVCSPGDLQDIATTIDKICAGGLDDLEGGPLDVLNRHYSPEVALSSYVETINALKID</sequence>
<dbReference type="PANTHER" id="PTHR46401">
    <property type="entry name" value="GLYCOSYLTRANSFERASE WBBK-RELATED"/>
    <property type="match status" value="1"/>
</dbReference>
<gene>
    <name evidence="3" type="ORF">V3390_00675</name>
</gene>
<keyword evidence="4" id="KW-1185">Reference proteome</keyword>
<protein>
    <submittedName>
        <fullName evidence="3">Glycosyltransferase family 4 protein</fullName>
    </submittedName>
</protein>
<comment type="caution">
    <text evidence="3">The sequence shown here is derived from an EMBL/GenBank/DDBJ whole genome shotgun (WGS) entry which is preliminary data.</text>
</comment>
<dbReference type="InterPro" id="IPR028098">
    <property type="entry name" value="Glyco_trans_4-like_N"/>
</dbReference>
<dbReference type="Gene3D" id="3.40.50.2000">
    <property type="entry name" value="Glycogen Phosphorylase B"/>
    <property type="match status" value="1"/>
</dbReference>
<keyword evidence="1" id="KW-0808">Transferase</keyword>
<dbReference type="Proteomes" id="UP001356170">
    <property type="component" value="Unassembled WGS sequence"/>
</dbReference>
<organism evidence="3 4">
    <name type="scientific">Aquilutibacter rugosus</name>
    <dbReference type="NCBI Taxonomy" id="3115820"/>
    <lineage>
        <taxon>Bacteria</taxon>
        <taxon>Pseudomonadati</taxon>
        <taxon>Pseudomonadota</taxon>
        <taxon>Gammaproteobacteria</taxon>
        <taxon>Lysobacterales</taxon>
        <taxon>Lysobacteraceae</taxon>
        <taxon>Aquilutibacter</taxon>
    </lineage>
</organism>
<feature type="domain" description="Glycosyltransferase subfamily 4-like N-terminal" evidence="2">
    <location>
        <begin position="34"/>
        <end position="206"/>
    </location>
</feature>
<dbReference type="PANTHER" id="PTHR46401:SF2">
    <property type="entry name" value="GLYCOSYLTRANSFERASE WBBK-RELATED"/>
    <property type="match status" value="1"/>
</dbReference>
<dbReference type="CDD" id="cd03794">
    <property type="entry name" value="GT4_WbuB-like"/>
    <property type="match status" value="1"/>
</dbReference>